<name>A0ABZ2N8G7_9BACI</name>
<gene>
    <name evidence="1" type="ORF">WDJ61_05235</name>
</gene>
<evidence type="ECO:0000313" key="1">
    <source>
        <dbReference type="EMBL" id="WXB94033.1"/>
    </source>
</evidence>
<accession>A0ABZ2N8G7</accession>
<dbReference type="Proteomes" id="UP001387364">
    <property type="component" value="Chromosome"/>
</dbReference>
<dbReference type="EMBL" id="CP147404">
    <property type="protein sequence ID" value="WXB94033.1"/>
    <property type="molecule type" value="Genomic_DNA"/>
</dbReference>
<dbReference type="RefSeq" id="WP_338753615.1">
    <property type="nucleotide sequence ID" value="NZ_CP147404.1"/>
</dbReference>
<evidence type="ECO:0000313" key="2">
    <source>
        <dbReference type="Proteomes" id="UP001387364"/>
    </source>
</evidence>
<reference evidence="1 2" key="1">
    <citation type="submission" date="2024-02" db="EMBL/GenBank/DDBJ databases">
        <title>Seven novel Bacillus-like species.</title>
        <authorList>
            <person name="Liu G."/>
        </authorList>
    </citation>
    <scope>NUCLEOTIDE SEQUENCE [LARGE SCALE GENOMIC DNA]</scope>
    <source>
        <strain evidence="1 2">FJAT-52991</strain>
    </source>
</reference>
<proteinExistence type="predicted"/>
<sequence length="114" mass="13217">MKIGNTNPISYKTMRNENKSYTFEDLKLPEDKDEKGKKGKFETRRENGYIRQYVIKPDGSKILISEVKEPKVEVSSKKMELNDQQSNTKHLMDLLSMSVGANAPMNIKPYFKQK</sequence>
<organism evidence="1 2">
    <name type="scientific">Bacillus kandeliae</name>
    <dbReference type="NCBI Taxonomy" id="3129297"/>
    <lineage>
        <taxon>Bacteria</taxon>
        <taxon>Bacillati</taxon>
        <taxon>Bacillota</taxon>
        <taxon>Bacilli</taxon>
        <taxon>Bacillales</taxon>
        <taxon>Bacillaceae</taxon>
        <taxon>Bacillus</taxon>
    </lineage>
</organism>
<protein>
    <submittedName>
        <fullName evidence="1">Uncharacterized protein</fullName>
    </submittedName>
</protein>
<keyword evidence="2" id="KW-1185">Reference proteome</keyword>